<keyword evidence="7 9" id="KW-1133">Transmembrane helix</keyword>
<evidence type="ECO:0000256" key="6">
    <source>
        <dbReference type="ARBA" id="ARBA00022970"/>
    </source>
</evidence>
<keyword evidence="8 9" id="KW-0472">Membrane</keyword>
<name>A0ABU6DV02_9GAMM</name>
<feature type="transmembrane region" description="Helical" evidence="9">
    <location>
        <begin position="219"/>
        <end position="237"/>
    </location>
</feature>
<keyword evidence="6" id="KW-0029">Amino-acid transport</keyword>
<dbReference type="PROSITE" id="PS50928">
    <property type="entry name" value="ABC_TM1"/>
    <property type="match status" value="1"/>
</dbReference>
<protein>
    <submittedName>
        <fullName evidence="11">Amino acid ABC transporter permease</fullName>
    </submittedName>
</protein>
<feature type="domain" description="ABC transmembrane type-1" evidence="10">
    <location>
        <begin position="58"/>
        <end position="265"/>
    </location>
</feature>
<dbReference type="InterPro" id="IPR010065">
    <property type="entry name" value="AA_ABC_transptr_permease_3TM"/>
</dbReference>
<keyword evidence="4" id="KW-1003">Cell membrane</keyword>
<accession>A0ABU6DV02</accession>
<dbReference type="PANTHER" id="PTHR30614">
    <property type="entry name" value="MEMBRANE COMPONENT OF AMINO ACID ABC TRANSPORTER"/>
    <property type="match status" value="1"/>
</dbReference>
<dbReference type="InterPro" id="IPR035906">
    <property type="entry name" value="MetI-like_sf"/>
</dbReference>
<dbReference type="SUPFAM" id="SSF161098">
    <property type="entry name" value="MetI-like"/>
    <property type="match status" value="1"/>
</dbReference>
<feature type="transmembrane region" description="Helical" evidence="9">
    <location>
        <begin position="94"/>
        <end position="116"/>
    </location>
</feature>
<dbReference type="Proteomes" id="UP001339883">
    <property type="component" value="Unassembled WGS sequence"/>
</dbReference>
<evidence type="ECO:0000256" key="2">
    <source>
        <dbReference type="ARBA" id="ARBA00010072"/>
    </source>
</evidence>
<proteinExistence type="inferred from homology"/>
<evidence type="ECO:0000256" key="1">
    <source>
        <dbReference type="ARBA" id="ARBA00004429"/>
    </source>
</evidence>
<dbReference type="Gene3D" id="1.10.3720.10">
    <property type="entry name" value="MetI-like"/>
    <property type="match status" value="1"/>
</dbReference>
<dbReference type="CDD" id="cd06261">
    <property type="entry name" value="TM_PBP2"/>
    <property type="match status" value="1"/>
</dbReference>
<reference evidence="11 12" key="1">
    <citation type="submission" date="2019-08" db="EMBL/GenBank/DDBJ databases">
        <title>Five species of Acinetobacter isolated from floral nectar and animal pollinators.</title>
        <authorList>
            <person name="Hendry T.A."/>
        </authorList>
    </citation>
    <scope>NUCLEOTIDE SEQUENCE [LARGE SCALE GENOMIC DNA]</scope>
    <source>
        <strain evidence="11 12">MD18.27</strain>
    </source>
</reference>
<feature type="transmembrane region" description="Helical" evidence="9">
    <location>
        <begin position="57"/>
        <end position="82"/>
    </location>
</feature>
<evidence type="ECO:0000256" key="4">
    <source>
        <dbReference type="ARBA" id="ARBA00022475"/>
    </source>
</evidence>
<keyword evidence="3 9" id="KW-0813">Transport</keyword>
<dbReference type="Pfam" id="PF00528">
    <property type="entry name" value="BPD_transp_1"/>
    <property type="match status" value="1"/>
</dbReference>
<keyword evidence="5 9" id="KW-0812">Transmembrane</keyword>
<comment type="similarity">
    <text evidence="2">Belongs to the binding-protein-dependent transport system permease family. HisMQ subfamily.</text>
</comment>
<evidence type="ECO:0000313" key="12">
    <source>
        <dbReference type="Proteomes" id="UP001339883"/>
    </source>
</evidence>
<dbReference type="InterPro" id="IPR043429">
    <property type="entry name" value="ArtM/GltK/GlnP/TcyL/YhdX-like"/>
</dbReference>
<feature type="transmembrane region" description="Helical" evidence="9">
    <location>
        <begin position="15"/>
        <end position="36"/>
    </location>
</feature>
<keyword evidence="12" id="KW-1185">Reference proteome</keyword>
<dbReference type="RefSeq" id="WP_325776091.1">
    <property type="nucleotide sequence ID" value="NZ_VTDN01000013.1"/>
</dbReference>
<gene>
    <name evidence="11" type="ORF">I2F25_11730</name>
</gene>
<feature type="transmembrane region" description="Helical" evidence="9">
    <location>
        <begin position="243"/>
        <end position="264"/>
    </location>
</feature>
<evidence type="ECO:0000259" key="10">
    <source>
        <dbReference type="PROSITE" id="PS50928"/>
    </source>
</evidence>
<evidence type="ECO:0000313" key="11">
    <source>
        <dbReference type="EMBL" id="MEB5477702.1"/>
    </source>
</evidence>
<dbReference type="PANTHER" id="PTHR30614:SF0">
    <property type="entry name" value="L-CYSTINE TRANSPORT SYSTEM PERMEASE PROTEIN TCYL"/>
    <property type="match status" value="1"/>
</dbReference>
<evidence type="ECO:0000256" key="8">
    <source>
        <dbReference type="ARBA" id="ARBA00023136"/>
    </source>
</evidence>
<evidence type="ECO:0000256" key="3">
    <source>
        <dbReference type="ARBA" id="ARBA00022448"/>
    </source>
</evidence>
<comment type="caution">
    <text evidence="11">The sequence shown here is derived from an EMBL/GenBank/DDBJ whole genome shotgun (WGS) entry which is preliminary data.</text>
</comment>
<evidence type="ECO:0000256" key="7">
    <source>
        <dbReference type="ARBA" id="ARBA00022989"/>
    </source>
</evidence>
<evidence type="ECO:0000256" key="5">
    <source>
        <dbReference type="ARBA" id="ARBA00022692"/>
    </source>
</evidence>
<dbReference type="NCBIfam" id="TIGR01726">
    <property type="entry name" value="HEQRo_perm_3TM"/>
    <property type="match status" value="1"/>
</dbReference>
<sequence length="306" mass="35290">MNKSQYQIVPHKKPWQWVGIILSLFVIVTILHSIFFNEKWGWTVFKHWFFDRAILDGLFITLKLTFFAMILSFILGGVVAMMRLSSSWFIRSLAWGYIWIFRSLPLLVVLIILYNFSYLYENISLSIPFTHLSYGEYKTVNVLDQFMTALVGLTIVQSAYTAEVIRGGIQAVDRGQIEASTALGLSWWHRTTRIILPQAIRSILPAMINECINLSKGTAIVYVLAMPELFYTVQMIYNRNQEVIPLLMVAAVWYTVITSFFSILQYALERKLRQPITASVPHLTMSHFLSFKKSSPIQSAILREKV</sequence>
<dbReference type="InterPro" id="IPR000515">
    <property type="entry name" value="MetI-like"/>
</dbReference>
<dbReference type="EMBL" id="VTDN01000013">
    <property type="protein sequence ID" value="MEB5477702.1"/>
    <property type="molecule type" value="Genomic_DNA"/>
</dbReference>
<evidence type="ECO:0000256" key="9">
    <source>
        <dbReference type="RuleBase" id="RU363032"/>
    </source>
</evidence>
<organism evidence="11 12">
    <name type="scientific">Acinetobacter pollinis</name>
    <dbReference type="NCBI Taxonomy" id="2605270"/>
    <lineage>
        <taxon>Bacteria</taxon>
        <taxon>Pseudomonadati</taxon>
        <taxon>Pseudomonadota</taxon>
        <taxon>Gammaproteobacteria</taxon>
        <taxon>Moraxellales</taxon>
        <taxon>Moraxellaceae</taxon>
        <taxon>Acinetobacter</taxon>
    </lineage>
</organism>
<comment type="subcellular location">
    <subcellularLocation>
        <location evidence="1">Cell inner membrane</location>
        <topology evidence="1">Multi-pass membrane protein</topology>
    </subcellularLocation>
    <subcellularLocation>
        <location evidence="9">Cell membrane</location>
        <topology evidence="9">Multi-pass membrane protein</topology>
    </subcellularLocation>
</comment>